<evidence type="ECO:0000313" key="3">
    <source>
        <dbReference type="Proteomes" id="UP001302265"/>
    </source>
</evidence>
<feature type="compositionally biased region" description="Basic and acidic residues" evidence="1">
    <location>
        <begin position="28"/>
        <end position="54"/>
    </location>
</feature>
<dbReference type="Pfam" id="PF14265">
    <property type="entry name" value="DUF4355"/>
    <property type="match status" value="1"/>
</dbReference>
<organism evidence="2 3">
    <name type="scientific">Caudoviricetes sp. vir215</name>
    <dbReference type="NCBI Taxonomy" id="3068354"/>
    <lineage>
        <taxon>Viruses</taxon>
        <taxon>Duplodnaviria</taxon>
        <taxon>Heunggongvirae</taxon>
        <taxon>Uroviricota</taxon>
        <taxon>Caudoviricetes</taxon>
    </lineage>
</organism>
<keyword evidence="3" id="KW-1185">Reference proteome</keyword>
<dbReference type="EMBL" id="BK063676">
    <property type="protein sequence ID" value="DBA35343.1"/>
    <property type="molecule type" value="Genomic_DNA"/>
</dbReference>
<protein>
    <submittedName>
        <fullName evidence="2">Head scaffolding protein</fullName>
    </submittedName>
</protein>
<feature type="region of interest" description="Disordered" evidence="1">
    <location>
        <begin position="141"/>
        <end position="176"/>
    </location>
</feature>
<reference evidence="2 3" key="1">
    <citation type="journal article" date="2023" name="Nat. Microbiol.">
        <title>A compendium of viruses from methanogenic archaea reveals their diversity and adaptations to the gut environment.</title>
        <authorList>
            <person name="Medvedeva S."/>
            <person name="Borrel G."/>
            <person name="Krupovic M."/>
            <person name="Gribaldo S."/>
        </authorList>
    </citation>
    <scope>NUCLEOTIDE SEQUENCE [LARGE SCALE GENOMIC DNA]</scope>
</reference>
<evidence type="ECO:0000313" key="2">
    <source>
        <dbReference type="EMBL" id="DBA35343.1"/>
    </source>
</evidence>
<dbReference type="GeneID" id="98835769"/>
<dbReference type="RefSeq" id="YP_011108896.1">
    <property type="nucleotide sequence ID" value="NC_092586.1"/>
</dbReference>
<feature type="region of interest" description="Disordered" evidence="1">
    <location>
        <begin position="1"/>
        <end position="57"/>
    </location>
</feature>
<name>A0AA86Y571_9CAUD</name>
<accession>A0AA86Y571</accession>
<proteinExistence type="predicted"/>
<dbReference type="Proteomes" id="UP001302265">
    <property type="component" value="Segment"/>
</dbReference>
<evidence type="ECO:0000256" key="1">
    <source>
        <dbReference type="SAM" id="MobiDB-lite"/>
    </source>
</evidence>
<dbReference type="InterPro" id="IPR025580">
    <property type="entry name" value="Gp46"/>
</dbReference>
<gene>
    <name evidence="2" type="ORF">vir215_00041</name>
</gene>
<sequence length="176" mass="19360">MTDGKENIDDTGTGGEPQPELKTFTQDEVDKIVSQRLKAERERRDREDKTRADEAAEQARIAQLEGEERVKAEYEQKVKARDTELAELKRTLAVTRAQGELAKQGLPVEFAGNLIGESDDQTDANIAAFSKSVSDLVARQVSESLNRGTPPAGQGAGPTKEDEMSSMLDRLMGIKR</sequence>